<dbReference type="Gene3D" id="1.10.357.10">
    <property type="entry name" value="Tetracycline Repressor, domain 2"/>
    <property type="match status" value="1"/>
</dbReference>
<evidence type="ECO:0000313" key="5">
    <source>
        <dbReference type="Proteomes" id="UP001248581"/>
    </source>
</evidence>
<evidence type="ECO:0000313" key="4">
    <source>
        <dbReference type="EMBL" id="WNC67307.1"/>
    </source>
</evidence>
<dbReference type="SUPFAM" id="SSF46689">
    <property type="entry name" value="Homeodomain-like"/>
    <property type="match status" value="1"/>
</dbReference>
<dbReference type="InterPro" id="IPR050624">
    <property type="entry name" value="HTH-type_Tx_Regulator"/>
</dbReference>
<proteinExistence type="predicted"/>
<dbReference type="InterPro" id="IPR036271">
    <property type="entry name" value="Tet_transcr_reg_TetR-rel_C_sf"/>
</dbReference>
<dbReference type="Pfam" id="PF00440">
    <property type="entry name" value="TetR_N"/>
    <property type="match status" value="1"/>
</dbReference>
<dbReference type="PROSITE" id="PS50977">
    <property type="entry name" value="HTH_TETR_2"/>
    <property type="match status" value="1"/>
</dbReference>
<dbReference type="Pfam" id="PF08359">
    <property type="entry name" value="TetR_C_4"/>
    <property type="match status" value="1"/>
</dbReference>
<keyword evidence="1 2" id="KW-0238">DNA-binding</keyword>
<organism evidence="4 5">
    <name type="scientific">Thalassotalea nanhaiensis</name>
    <dbReference type="NCBI Taxonomy" id="3065648"/>
    <lineage>
        <taxon>Bacteria</taxon>
        <taxon>Pseudomonadati</taxon>
        <taxon>Pseudomonadota</taxon>
        <taxon>Gammaproteobacteria</taxon>
        <taxon>Alteromonadales</taxon>
        <taxon>Colwelliaceae</taxon>
        <taxon>Thalassotalea</taxon>
    </lineage>
</organism>
<name>A0ABY9TEU1_9GAMM</name>
<feature type="DNA-binding region" description="H-T-H motif" evidence="2">
    <location>
        <begin position="38"/>
        <end position="57"/>
    </location>
</feature>
<dbReference type="InterPro" id="IPR009057">
    <property type="entry name" value="Homeodomain-like_sf"/>
</dbReference>
<dbReference type="PANTHER" id="PTHR43479">
    <property type="entry name" value="ACREF/ENVCD OPERON REPRESSOR-RELATED"/>
    <property type="match status" value="1"/>
</dbReference>
<dbReference type="SUPFAM" id="SSF48498">
    <property type="entry name" value="Tetracyclin repressor-like, C-terminal domain"/>
    <property type="match status" value="1"/>
</dbReference>
<evidence type="ECO:0000259" key="3">
    <source>
        <dbReference type="PROSITE" id="PS50977"/>
    </source>
</evidence>
<keyword evidence="5" id="KW-1185">Reference proteome</keyword>
<dbReference type="Proteomes" id="UP001248581">
    <property type="component" value="Chromosome"/>
</dbReference>
<protein>
    <submittedName>
        <fullName evidence="4">TetR/AcrR family transcriptional regulator</fullName>
    </submittedName>
</protein>
<dbReference type="InterPro" id="IPR013570">
    <property type="entry name" value="Tscrpt_reg_YsiA_C"/>
</dbReference>
<dbReference type="EMBL" id="CP134146">
    <property type="protein sequence ID" value="WNC67307.1"/>
    <property type="molecule type" value="Genomic_DNA"/>
</dbReference>
<reference evidence="5" key="1">
    <citation type="submission" date="2023-09" db="EMBL/GenBank/DDBJ databases">
        <authorList>
            <person name="Li S."/>
            <person name="Li X."/>
            <person name="Zhang C."/>
            <person name="Zhao Z."/>
        </authorList>
    </citation>
    <scope>NUCLEOTIDE SEQUENCE [LARGE SCALE GENOMIC DNA]</scope>
    <source>
        <strain evidence="5">SQ345</strain>
    </source>
</reference>
<accession>A0ABY9TEU1</accession>
<evidence type="ECO:0000256" key="2">
    <source>
        <dbReference type="PROSITE-ProRule" id="PRU00335"/>
    </source>
</evidence>
<dbReference type="InterPro" id="IPR001647">
    <property type="entry name" value="HTH_TetR"/>
</dbReference>
<evidence type="ECO:0000256" key="1">
    <source>
        <dbReference type="ARBA" id="ARBA00023125"/>
    </source>
</evidence>
<gene>
    <name evidence="4" type="ORF">RI845_12355</name>
</gene>
<dbReference type="PRINTS" id="PR00455">
    <property type="entry name" value="HTHTETR"/>
</dbReference>
<dbReference type="Gene3D" id="1.10.10.60">
    <property type="entry name" value="Homeodomain-like"/>
    <property type="match status" value="1"/>
</dbReference>
<feature type="domain" description="HTH tetR-type" evidence="3">
    <location>
        <begin position="15"/>
        <end position="75"/>
    </location>
</feature>
<sequence length="238" mass="27227">MPQTAKKKRVRQKPEERLAEIIKISHQMFVEKGYEATSMAEVAKEIGIVEGTIYRYFKTKKDVLLVVLEKWYEKALADYEQNLAGITGVKNRMHFMIWHHLKVLQGDPVLCDLIVQHVRASDDYETTKIFQLNKSYSSAVDKIIKEGIAEGIFVEDAPIALVRDMVYGGVEYHSWRYVSGRSKRLDVDNIADKISHFVYKSLLKTGVEEVATNQSDNTLILSKLANLESKIDKLSCKD</sequence>
<dbReference type="PANTHER" id="PTHR43479:SF11">
    <property type="entry name" value="ACREF_ENVCD OPERON REPRESSOR-RELATED"/>
    <property type="match status" value="1"/>
</dbReference>
<dbReference type="RefSeq" id="WP_348386471.1">
    <property type="nucleotide sequence ID" value="NZ_CP134146.1"/>
</dbReference>